<evidence type="ECO:0000313" key="1">
    <source>
        <dbReference type="EMBL" id="VDM42997.1"/>
    </source>
</evidence>
<evidence type="ECO:0000313" key="2">
    <source>
        <dbReference type="Proteomes" id="UP000050794"/>
    </source>
</evidence>
<dbReference type="Pfam" id="PF08284">
    <property type="entry name" value="RVP_2"/>
    <property type="match status" value="1"/>
</dbReference>
<evidence type="ECO:0000313" key="3">
    <source>
        <dbReference type="WBParaSite" id="TCNE_0001167601-mRNA-1"/>
    </source>
</evidence>
<sequence length="257" mass="29105">MSETAKQVKLPFRKRPRIATMNSQPPPNSVVRTKCAVCTPFPELGSNETKPQVDTTNEDTTTEMTHTSLLEAEKQQEEVYLMTANVKLYKPDAEENKGIPATVLFDSGSQRTFVSENVVRSLELNPCLRQVLSLNTGPICSDDLKNSGHGCVSAPVKATRGTFEEQAKKSQTPRNPEKFWSLESVVITDIATIRMKRTCKRKVKMWRRTRKTRKKKKVDERPVGNSVIAMKERSCQRSLVPHRCKGKKDKPFVEINQ</sequence>
<dbReference type="EMBL" id="UYWY01020947">
    <property type="protein sequence ID" value="VDM42997.1"/>
    <property type="molecule type" value="Genomic_DNA"/>
</dbReference>
<dbReference type="AlphaFoldDB" id="A0A183UT56"/>
<name>A0A183UT56_TOXCA</name>
<keyword evidence="2" id="KW-1185">Reference proteome</keyword>
<protein>
    <submittedName>
        <fullName evidence="3">DUF1758 domain-containing protein</fullName>
    </submittedName>
</protein>
<reference evidence="3" key="1">
    <citation type="submission" date="2016-06" db="UniProtKB">
        <authorList>
            <consortium name="WormBaseParasite"/>
        </authorList>
    </citation>
    <scope>IDENTIFICATION</scope>
</reference>
<proteinExistence type="predicted"/>
<reference evidence="1 2" key="2">
    <citation type="submission" date="2018-11" db="EMBL/GenBank/DDBJ databases">
        <authorList>
            <consortium name="Pathogen Informatics"/>
        </authorList>
    </citation>
    <scope>NUCLEOTIDE SEQUENCE [LARGE SCALE GENOMIC DNA]</scope>
</reference>
<dbReference type="WBParaSite" id="TCNE_0001167601-mRNA-1">
    <property type="protein sequence ID" value="TCNE_0001167601-mRNA-1"/>
    <property type="gene ID" value="TCNE_0001167601"/>
</dbReference>
<gene>
    <name evidence="1" type="ORF">TCNE_LOCUS11676</name>
</gene>
<dbReference type="InterPro" id="IPR001969">
    <property type="entry name" value="Aspartic_peptidase_AS"/>
</dbReference>
<dbReference type="PROSITE" id="PS00141">
    <property type="entry name" value="ASP_PROTEASE"/>
    <property type="match status" value="1"/>
</dbReference>
<dbReference type="GO" id="GO:0006508">
    <property type="term" value="P:proteolysis"/>
    <property type="evidence" value="ECO:0007669"/>
    <property type="project" value="InterPro"/>
</dbReference>
<dbReference type="GO" id="GO:0004190">
    <property type="term" value="F:aspartic-type endopeptidase activity"/>
    <property type="evidence" value="ECO:0007669"/>
    <property type="project" value="InterPro"/>
</dbReference>
<dbReference type="Proteomes" id="UP000050794">
    <property type="component" value="Unassembled WGS sequence"/>
</dbReference>
<organism evidence="2 3">
    <name type="scientific">Toxocara canis</name>
    <name type="common">Canine roundworm</name>
    <dbReference type="NCBI Taxonomy" id="6265"/>
    <lineage>
        <taxon>Eukaryota</taxon>
        <taxon>Metazoa</taxon>
        <taxon>Ecdysozoa</taxon>
        <taxon>Nematoda</taxon>
        <taxon>Chromadorea</taxon>
        <taxon>Rhabditida</taxon>
        <taxon>Spirurina</taxon>
        <taxon>Ascaridomorpha</taxon>
        <taxon>Ascaridoidea</taxon>
        <taxon>Toxocaridae</taxon>
        <taxon>Toxocara</taxon>
    </lineage>
</organism>
<accession>A0A183UT56</accession>